<comment type="caution">
    <text evidence="2">The sequence shown here is derived from an EMBL/GenBank/DDBJ whole genome shotgun (WGS) entry which is preliminary data.</text>
</comment>
<dbReference type="Pfam" id="PF00196">
    <property type="entry name" value="GerE"/>
    <property type="match status" value="1"/>
</dbReference>
<accession>A0A1A0VN59</accession>
<proteinExistence type="predicted"/>
<dbReference type="InterPro" id="IPR016032">
    <property type="entry name" value="Sig_transdc_resp-reg_C-effctor"/>
</dbReference>
<dbReference type="Gene3D" id="1.10.10.10">
    <property type="entry name" value="Winged helix-like DNA-binding domain superfamily/Winged helix DNA-binding domain"/>
    <property type="match status" value="1"/>
</dbReference>
<reference evidence="3" key="1">
    <citation type="submission" date="2016-06" db="EMBL/GenBank/DDBJ databases">
        <authorList>
            <person name="Sutton G."/>
            <person name="Brinkac L."/>
            <person name="Sanka R."/>
            <person name="Adams M."/>
            <person name="Lau E."/>
            <person name="Mehaffy C."/>
            <person name="Tameris M."/>
            <person name="Hatherill M."/>
            <person name="Hanekom W."/>
            <person name="Mahomed H."/>
            <person name="Mcshane H."/>
        </authorList>
    </citation>
    <scope>NUCLEOTIDE SEQUENCE [LARGE SCALE GENOMIC DNA]</scope>
    <source>
        <strain evidence="3">852002-10433_SCH5171157</strain>
    </source>
</reference>
<dbReference type="SMART" id="SM00421">
    <property type="entry name" value="HTH_LUXR"/>
    <property type="match status" value="1"/>
</dbReference>
<dbReference type="GO" id="GO:0006355">
    <property type="term" value="P:regulation of DNA-templated transcription"/>
    <property type="evidence" value="ECO:0007669"/>
    <property type="project" value="InterPro"/>
</dbReference>
<dbReference type="GO" id="GO:0003677">
    <property type="term" value="F:DNA binding"/>
    <property type="evidence" value="ECO:0007669"/>
    <property type="project" value="InterPro"/>
</dbReference>
<name>A0A1A0VN59_MYCPR</name>
<sequence length="84" mass="9203">MAPAASGSTTRVQLSTRELEILVTWLKTDSKTAVGQELFLAPSTVRTYLERIREKYAHAGRPARTKAALAARAIQDGYIGLDEL</sequence>
<organism evidence="2 3">
    <name type="scientific">Mycolicibacterium peregrinum</name>
    <name type="common">Mycobacterium peregrinum</name>
    <dbReference type="NCBI Taxonomy" id="43304"/>
    <lineage>
        <taxon>Bacteria</taxon>
        <taxon>Bacillati</taxon>
        <taxon>Actinomycetota</taxon>
        <taxon>Actinomycetes</taxon>
        <taxon>Mycobacteriales</taxon>
        <taxon>Mycobacteriaceae</taxon>
        <taxon>Mycolicibacterium</taxon>
    </lineage>
</organism>
<dbReference type="InterPro" id="IPR000792">
    <property type="entry name" value="Tscrpt_reg_LuxR_C"/>
</dbReference>
<protein>
    <submittedName>
        <fullName evidence="2">LuxR family transcriptional regulator</fullName>
    </submittedName>
</protein>
<evidence type="ECO:0000313" key="2">
    <source>
        <dbReference type="EMBL" id="OBB84663.1"/>
    </source>
</evidence>
<feature type="domain" description="HTH luxR-type" evidence="1">
    <location>
        <begin position="11"/>
        <end position="73"/>
    </location>
</feature>
<evidence type="ECO:0000313" key="3">
    <source>
        <dbReference type="Proteomes" id="UP000094008"/>
    </source>
</evidence>
<dbReference type="EMBL" id="LZSY01000158">
    <property type="protein sequence ID" value="OBB84663.1"/>
    <property type="molecule type" value="Genomic_DNA"/>
</dbReference>
<gene>
    <name evidence="2" type="ORF">A5779_05720</name>
</gene>
<evidence type="ECO:0000259" key="1">
    <source>
        <dbReference type="SMART" id="SM00421"/>
    </source>
</evidence>
<dbReference type="SUPFAM" id="SSF46894">
    <property type="entry name" value="C-terminal effector domain of the bipartite response regulators"/>
    <property type="match status" value="1"/>
</dbReference>
<dbReference type="InterPro" id="IPR036388">
    <property type="entry name" value="WH-like_DNA-bd_sf"/>
</dbReference>
<dbReference type="AlphaFoldDB" id="A0A1A0VN59"/>
<dbReference type="Proteomes" id="UP000094008">
    <property type="component" value="Unassembled WGS sequence"/>
</dbReference>